<comment type="caution">
    <text evidence="2">The sequence shown here is derived from an EMBL/GenBank/DDBJ whole genome shotgun (WGS) entry which is preliminary data.</text>
</comment>
<gene>
    <name evidence="2" type="ORF">HNY73_018768</name>
</gene>
<keyword evidence="3" id="KW-1185">Reference proteome</keyword>
<evidence type="ECO:0000256" key="1">
    <source>
        <dbReference type="SAM" id="MobiDB-lite"/>
    </source>
</evidence>
<proteinExistence type="predicted"/>
<name>A0A8T0EE15_ARGBR</name>
<evidence type="ECO:0000313" key="3">
    <source>
        <dbReference type="Proteomes" id="UP000807504"/>
    </source>
</evidence>
<feature type="compositionally biased region" description="Pro residues" evidence="1">
    <location>
        <begin position="51"/>
        <end position="61"/>
    </location>
</feature>
<feature type="compositionally biased region" description="Low complexity" evidence="1">
    <location>
        <begin position="81"/>
        <end position="93"/>
    </location>
</feature>
<organism evidence="2 3">
    <name type="scientific">Argiope bruennichi</name>
    <name type="common">Wasp spider</name>
    <name type="synonym">Aranea bruennichi</name>
    <dbReference type="NCBI Taxonomy" id="94029"/>
    <lineage>
        <taxon>Eukaryota</taxon>
        <taxon>Metazoa</taxon>
        <taxon>Ecdysozoa</taxon>
        <taxon>Arthropoda</taxon>
        <taxon>Chelicerata</taxon>
        <taxon>Arachnida</taxon>
        <taxon>Araneae</taxon>
        <taxon>Araneomorphae</taxon>
        <taxon>Entelegynae</taxon>
        <taxon>Araneoidea</taxon>
        <taxon>Araneidae</taxon>
        <taxon>Argiope</taxon>
    </lineage>
</organism>
<feature type="region of interest" description="Disordered" evidence="1">
    <location>
        <begin position="49"/>
        <end position="93"/>
    </location>
</feature>
<evidence type="ECO:0000313" key="2">
    <source>
        <dbReference type="EMBL" id="KAF8771332.1"/>
    </source>
</evidence>
<dbReference type="EMBL" id="JABXBU010002228">
    <property type="protein sequence ID" value="KAF8771332.1"/>
    <property type="molecule type" value="Genomic_DNA"/>
</dbReference>
<reference evidence="2" key="2">
    <citation type="submission" date="2020-06" db="EMBL/GenBank/DDBJ databases">
        <authorList>
            <person name="Sheffer M."/>
        </authorList>
    </citation>
    <scope>NUCLEOTIDE SEQUENCE</scope>
</reference>
<dbReference type="AlphaFoldDB" id="A0A8T0EE15"/>
<accession>A0A8T0EE15</accession>
<reference evidence="2" key="1">
    <citation type="journal article" date="2020" name="bioRxiv">
        <title>Chromosome-level reference genome of the European wasp spider Argiope bruennichi: a resource for studies on range expansion and evolutionary adaptation.</title>
        <authorList>
            <person name="Sheffer M.M."/>
            <person name="Hoppe A."/>
            <person name="Krehenwinkel H."/>
            <person name="Uhl G."/>
            <person name="Kuss A.W."/>
            <person name="Jensen L."/>
            <person name="Jensen C."/>
            <person name="Gillespie R.G."/>
            <person name="Hoff K.J."/>
            <person name="Prost S."/>
        </authorList>
    </citation>
    <scope>NUCLEOTIDE SEQUENCE</scope>
</reference>
<dbReference type="Proteomes" id="UP000807504">
    <property type="component" value="Unassembled WGS sequence"/>
</dbReference>
<sequence length="142" mass="15563">MVLVLTSAMNNHRPHHFKKPLPLKNPGTPRLPRIGLMDSPSECAMTTIVRPPTPKKVPPSPIQKVLPNLKNSDSKDSGIDSASASSVTTSGASRGKALFQSATMLLACYIRTIRNGQNIHFGHILEINQKDKQRKKRDGGYI</sequence>
<protein>
    <submittedName>
        <fullName evidence="2">Uncharacterized protein</fullName>
    </submittedName>
</protein>